<dbReference type="AlphaFoldDB" id="A0A7S2ZCQ7"/>
<dbReference type="InterPro" id="IPR022017">
    <property type="entry name" value="BFA1-like_DUF3598"/>
</dbReference>
<accession>A0A7S2ZCQ7</accession>
<evidence type="ECO:0000313" key="3">
    <source>
        <dbReference type="EMBL" id="CAE0034130.1"/>
    </source>
</evidence>
<dbReference type="SUPFAM" id="SSF50814">
    <property type="entry name" value="Lipocalins"/>
    <property type="match status" value="2"/>
</dbReference>
<gene>
    <name evidence="3" type="ORF">RMAR00112_LOCUS2074</name>
</gene>
<evidence type="ECO:0000259" key="1">
    <source>
        <dbReference type="Pfam" id="PF12204"/>
    </source>
</evidence>
<evidence type="ECO:0008006" key="4">
    <source>
        <dbReference type="Google" id="ProtNLM"/>
    </source>
</evidence>
<dbReference type="EMBL" id="HBHW01002644">
    <property type="protein sequence ID" value="CAE0034130.1"/>
    <property type="molecule type" value="Transcribed_RNA"/>
</dbReference>
<dbReference type="InterPro" id="IPR012674">
    <property type="entry name" value="Calycin"/>
</dbReference>
<feature type="domain" description="Biogenesis factor required for ATP synthase 1-like C-terminal" evidence="2">
    <location>
        <begin position="182"/>
        <end position="313"/>
    </location>
</feature>
<feature type="domain" description="DUF3598" evidence="1">
    <location>
        <begin position="34"/>
        <end position="163"/>
    </location>
</feature>
<dbReference type="Pfam" id="PF12204">
    <property type="entry name" value="DUF3598_N"/>
    <property type="match status" value="1"/>
</dbReference>
<reference evidence="3" key="1">
    <citation type="submission" date="2021-01" db="EMBL/GenBank/DDBJ databases">
        <authorList>
            <person name="Corre E."/>
            <person name="Pelletier E."/>
            <person name="Niang G."/>
            <person name="Scheremetjew M."/>
            <person name="Finn R."/>
            <person name="Kale V."/>
            <person name="Holt S."/>
            <person name="Cochrane G."/>
            <person name="Meng A."/>
            <person name="Brown T."/>
            <person name="Cohen L."/>
        </authorList>
    </citation>
    <scope>NUCLEOTIDE SEQUENCE</scope>
    <source>
        <strain evidence="3">CCMP 769</strain>
    </source>
</reference>
<dbReference type="Gene3D" id="2.40.128.20">
    <property type="match status" value="2"/>
</dbReference>
<sequence>MDRRWMVRGEDGGRWDRGIGGGSGPFAEGSGRMSWSGFVNNVGEWEGCHVLYNGTGVELLDVSTSARVERVDDPEGVRWRTEAYREGGEVDIEDVEWTRRDVDLYGAAVESGSYSLGPSAIFGENFKIDQGAVASDVRVCASYAYDWEGKLSGLIVARERRTNVVQRAIEPSAWNSSAALFDYYLGTWEGSGIITHRQSGRSIDVSSRIRLNFNLNGNLHQVSSLSVIGGQHREVQSTAARDGSILLFANAGVQMFLLPGGVSIASPIIITRGEPFVVELAFLVRPDERIRIARCYNADGAWMNTVFLQERRVASLNR</sequence>
<organism evidence="3">
    <name type="scientific">Rhodosorus marinus</name>
    <dbReference type="NCBI Taxonomy" id="101924"/>
    <lineage>
        <taxon>Eukaryota</taxon>
        <taxon>Rhodophyta</taxon>
        <taxon>Stylonematophyceae</taxon>
        <taxon>Stylonematales</taxon>
        <taxon>Stylonemataceae</taxon>
        <taxon>Rhodosorus</taxon>
    </lineage>
</organism>
<evidence type="ECO:0000259" key="2">
    <source>
        <dbReference type="Pfam" id="PF21053"/>
    </source>
</evidence>
<proteinExistence type="predicted"/>
<dbReference type="InterPro" id="IPR048378">
    <property type="entry name" value="BFA1-like_C"/>
</dbReference>
<protein>
    <recommendedName>
        <fullName evidence="4">DUF3598 domain-containing protein</fullName>
    </recommendedName>
</protein>
<name>A0A7S2ZCQ7_9RHOD</name>
<dbReference type="Pfam" id="PF21053">
    <property type="entry name" value="BFA1_C"/>
    <property type="match status" value="1"/>
</dbReference>